<comment type="similarity">
    <text evidence="2 7">Belongs to the MIP/aquaporin (TC 1.A.8) family.</text>
</comment>
<dbReference type="InterPro" id="IPR022357">
    <property type="entry name" value="MIP_CS"/>
</dbReference>
<dbReference type="InterPro" id="IPR000425">
    <property type="entry name" value="MIP"/>
</dbReference>
<organism evidence="9">
    <name type="scientific">Latimeria chalumnae</name>
    <name type="common">Coelacanth</name>
    <dbReference type="NCBI Taxonomy" id="7897"/>
    <lineage>
        <taxon>Eukaryota</taxon>
        <taxon>Metazoa</taxon>
        <taxon>Chordata</taxon>
        <taxon>Craniata</taxon>
        <taxon>Vertebrata</taxon>
        <taxon>Euteleostomi</taxon>
        <taxon>Coelacanthiformes</taxon>
        <taxon>Coelacanthidae</taxon>
        <taxon>Latimeria</taxon>
    </lineage>
</organism>
<feature type="transmembrane region" description="Helical" evidence="8">
    <location>
        <begin position="92"/>
        <end position="111"/>
    </location>
</feature>
<evidence type="ECO:0000256" key="2">
    <source>
        <dbReference type="ARBA" id="ARBA00006175"/>
    </source>
</evidence>
<feature type="transmembrane region" description="Helical" evidence="8">
    <location>
        <begin position="131"/>
        <end position="151"/>
    </location>
</feature>
<dbReference type="GO" id="GO:0005886">
    <property type="term" value="C:plasma membrane"/>
    <property type="evidence" value="ECO:0007669"/>
    <property type="project" value="TreeGrafter"/>
</dbReference>
<keyword evidence="3 7" id="KW-0813">Transport</keyword>
<evidence type="ECO:0000256" key="5">
    <source>
        <dbReference type="ARBA" id="ARBA00022989"/>
    </source>
</evidence>
<protein>
    <submittedName>
        <fullName evidence="9">Aquaporin 14</fullName>
    </submittedName>
</protein>
<keyword evidence="5 8" id="KW-1133">Transmembrane helix</keyword>
<proteinExistence type="inferred from homology"/>
<name>A0A7D3ULH1_LATCH</name>
<evidence type="ECO:0000256" key="4">
    <source>
        <dbReference type="ARBA" id="ARBA00022692"/>
    </source>
</evidence>
<feature type="transmembrane region" description="Helical" evidence="8">
    <location>
        <begin position="12"/>
        <end position="35"/>
    </location>
</feature>
<evidence type="ECO:0000256" key="6">
    <source>
        <dbReference type="ARBA" id="ARBA00023136"/>
    </source>
</evidence>
<keyword evidence="6 8" id="KW-0472">Membrane</keyword>
<sequence length="276" mass="29335">MSIREELKSRQFWRCVLAELAGTLILVSVILGASFPSQEKAPCLLQPALAAGLSAVSLVHCFGDISGAQVNPAVTLAFLCTRKLDFLRCISYLLAQCLGAMLGSGLLYLVLPVNSTGGHMVNRVSVAGNAGQALGMEIFSTFQLVFTIFAVEDHRRREVGEPGSLAIGFSLVAGILAAGNISSGSLNPARSLGPAILTGIWEHHWVFWIGPVLGAVLAGVSYEFFFASSASREKLIACITCKDIEIVETASVSRSSLSTVTQTAMRAKQAHKHDNN</sequence>
<dbReference type="PANTHER" id="PTHR19139:SF177">
    <property type="entry name" value="AQUAPORIN 14"/>
    <property type="match status" value="1"/>
</dbReference>
<dbReference type="Pfam" id="PF00230">
    <property type="entry name" value="MIP"/>
    <property type="match status" value="1"/>
</dbReference>
<dbReference type="PRINTS" id="PR00783">
    <property type="entry name" value="MINTRINSICP"/>
</dbReference>
<evidence type="ECO:0000256" key="8">
    <source>
        <dbReference type="SAM" id="Phobius"/>
    </source>
</evidence>
<dbReference type="Gene3D" id="1.20.1080.10">
    <property type="entry name" value="Glycerol uptake facilitator protein"/>
    <property type="match status" value="1"/>
</dbReference>
<feature type="transmembrane region" description="Helical" evidence="8">
    <location>
        <begin position="163"/>
        <end position="185"/>
    </location>
</feature>
<dbReference type="AlphaFoldDB" id="A0A7D3ULH1"/>
<evidence type="ECO:0000256" key="1">
    <source>
        <dbReference type="ARBA" id="ARBA00004141"/>
    </source>
</evidence>
<dbReference type="FunFam" id="1.20.1080.10:FF:000051">
    <property type="entry name" value="Uncharacterized protein"/>
    <property type="match status" value="1"/>
</dbReference>
<feature type="transmembrane region" description="Helical" evidence="8">
    <location>
        <begin position="205"/>
        <end position="225"/>
    </location>
</feature>
<comment type="subcellular location">
    <subcellularLocation>
        <location evidence="1">Membrane</location>
        <topology evidence="1">Multi-pass membrane protein</topology>
    </subcellularLocation>
</comment>
<dbReference type="PANTHER" id="PTHR19139">
    <property type="entry name" value="AQUAPORIN TRANSPORTER"/>
    <property type="match status" value="1"/>
</dbReference>
<evidence type="ECO:0000313" key="9">
    <source>
        <dbReference type="EMBL" id="QKE23003.1"/>
    </source>
</evidence>
<dbReference type="InterPro" id="IPR023271">
    <property type="entry name" value="Aquaporin-like"/>
</dbReference>
<accession>A0A7D3ULH1</accession>
<evidence type="ECO:0000256" key="3">
    <source>
        <dbReference type="ARBA" id="ARBA00022448"/>
    </source>
</evidence>
<dbReference type="CDD" id="cd00333">
    <property type="entry name" value="MIP"/>
    <property type="match status" value="1"/>
</dbReference>
<evidence type="ECO:0000256" key="7">
    <source>
        <dbReference type="RuleBase" id="RU000477"/>
    </source>
</evidence>
<gene>
    <name evidence="9" type="primary">Aqp14</name>
</gene>
<dbReference type="PROSITE" id="PS00221">
    <property type="entry name" value="MIP"/>
    <property type="match status" value="1"/>
</dbReference>
<reference evidence="9" key="1">
    <citation type="submission" date="2019-07" db="EMBL/GenBank/DDBJ databases">
        <title>The genomic landscape and function of the fourtheenth subfamily of vertebrate water channels (Aqp14).</title>
        <authorList>
            <person name="Chauvigne F."/>
            <person name="Yilmaz O."/>
            <person name="Ferre A."/>
            <person name="Fjelldal P.G."/>
            <person name="Finn R.N."/>
            <person name="Cerda J."/>
        </authorList>
    </citation>
    <scope>NUCLEOTIDE SEQUENCE</scope>
</reference>
<dbReference type="GO" id="GO:0015250">
    <property type="term" value="F:water channel activity"/>
    <property type="evidence" value="ECO:0007669"/>
    <property type="project" value="TreeGrafter"/>
</dbReference>
<dbReference type="SUPFAM" id="SSF81338">
    <property type="entry name" value="Aquaporin-like"/>
    <property type="match status" value="1"/>
</dbReference>
<dbReference type="InterPro" id="IPR034294">
    <property type="entry name" value="Aquaporin_transptr"/>
</dbReference>
<dbReference type="EMBL" id="MN168318">
    <property type="protein sequence ID" value="QKE23003.1"/>
    <property type="molecule type" value="Genomic_DNA"/>
</dbReference>
<keyword evidence="4 7" id="KW-0812">Transmembrane</keyword>